<feature type="signal peptide" evidence="1">
    <location>
        <begin position="1"/>
        <end position="18"/>
    </location>
</feature>
<dbReference type="AlphaFoldDB" id="A0A1Y5FEN9"/>
<keyword evidence="1" id="KW-0732">Signal</keyword>
<dbReference type="Proteomes" id="UP000196531">
    <property type="component" value="Unassembled WGS sequence"/>
</dbReference>
<accession>A0A1Y5FEN9</accession>
<dbReference type="EMBL" id="MAAO01000006">
    <property type="protein sequence ID" value="OUR97350.1"/>
    <property type="molecule type" value="Genomic_DNA"/>
</dbReference>
<evidence type="ECO:0000313" key="2">
    <source>
        <dbReference type="EMBL" id="OUR97350.1"/>
    </source>
</evidence>
<protein>
    <recommendedName>
        <fullName evidence="4">Secreted protein</fullName>
    </recommendedName>
</protein>
<reference evidence="3" key="1">
    <citation type="journal article" date="2017" name="Proc. Natl. Acad. Sci. U.S.A.">
        <title>Simulation of Deepwater Horizon oil plume reveals substrate specialization within a complex community of hydrocarbon-degraders.</title>
        <authorList>
            <person name="Hu P."/>
            <person name="Dubinsky E.A."/>
            <person name="Probst A.J."/>
            <person name="Wang J."/>
            <person name="Sieber C.M.K."/>
            <person name="Tom L.M."/>
            <person name="Gardinali P."/>
            <person name="Banfield J.F."/>
            <person name="Atlas R.M."/>
            <person name="Andersen G.L."/>
        </authorList>
    </citation>
    <scope>NUCLEOTIDE SEQUENCE [LARGE SCALE GENOMIC DNA]</scope>
</reference>
<evidence type="ECO:0008006" key="4">
    <source>
        <dbReference type="Google" id="ProtNLM"/>
    </source>
</evidence>
<sequence>MKLFIISLFVISSFSSFADTYEQEEGPIINSDLCMELADWYDHPLDQLDLCEETKEYHLLSNSVSEDGLEFSKILFRAQLDEEEKTIEVFFHINDEGIVVYMYEL</sequence>
<proteinExistence type="predicted"/>
<evidence type="ECO:0000256" key="1">
    <source>
        <dbReference type="SAM" id="SignalP"/>
    </source>
</evidence>
<evidence type="ECO:0000313" key="3">
    <source>
        <dbReference type="Proteomes" id="UP000196531"/>
    </source>
</evidence>
<organism evidence="2 3">
    <name type="scientific">Halobacteriovorax marinus</name>
    <dbReference type="NCBI Taxonomy" id="97084"/>
    <lineage>
        <taxon>Bacteria</taxon>
        <taxon>Pseudomonadati</taxon>
        <taxon>Bdellovibrionota</taxon>
        <taxon>Bacteriovoracia</taxon>
        <taxon>Bacteriovoracales</taxon>
        <taxon>Halobacteriovoraceae</taxon>
        <taxon>Halobacteriovorax</taxon>
    </lineage>
</organism>
<name>A0A1Y5FEN9_9BACT</name>
<feature type="chain" id="PRO_5012238196" description="Secreted protein" evidence="1">
    <location>
        <begin position="19"/>
        <end position="105"/>
    </location>
</feature>
<comment type="caution">
    <text evidence="2">The sequence shown here is derived from an EMBL/GenBank/DDBJ whole genome shotgun (WGS) entry which is preliminary data.</text>
</comment>
<gene>
    <name evidence="2" type="ORF">A9Q84_13580</name>
</gene>